<proteinExistence type="predicted"/>
<sequence length="112" mass="12846">VILTNQRKCMKTAAYNRTLAMKPTISLLLFLLYISGVTKAANNFLDDELLKNRRPAFRYEAMVKRFPYWRSFMDDFEFSGPETGVPSKTIPGSDSFSSPSQKRGAYFDMPWG</sequence>
<evidence type="ECO:0000313" key="2">
    <source>
        <dbReference type="EMBL" id="JAP41907.1"/>
    </source>
</evidence>
<organism evidence="2">
    <name type="scientific">Schistocephalus solidus</name>
    <name type="common">Tapeworm</name>
    <dbReference type="NCBI Taxonomy" id="70667"/>
    <lineage>
        <taxon>Eukaryota</taxon>
        <taxon>Metazoa</taxon>
        <taxon>Spiralia</taxon>
        <taxon>Lophotrochozoa</taxon>
        <taxon>Platyhelminthes</taxon>
        <taxon>Cestoda</taxon>
        <taxon>Eucestoda</taxon>
        <taxon>Diphyllobothriidea</taxon>
        <taxon>Diphyllobothriidae</taxon>
        <taxon>Schistocephalus</taxon>
    </lineage>
</organism>
<feature type="compositionally biased region" description="Polar residues" evidence="1">
    <location>
        <begin position="90"/>
        <end position="101"/>
    </location>
</feature>
<feature type="region of interest" description="Disordered" evidence="1">
    <location>
        <begin position="83"/>
        <end position="112"/>
    </location>
</feature>
<accession>A0A0X3NWI3</accession>
<reference evidence="2" key="1">
    <citation type="submission" date="2016-01" db="EMBL/GenBank/DDBJ databases">
        <title>Reference transcriptome for the parasite Schistocephalus solidus: insights into the molecular evolution of parasitism.</title>
        <authorList>
            <person name="Hebert F.O."/>
            <person name="Grambauer S."/>
            <person name="Barber I."/>
            <person name="Landry C.R."/>
            <person name="Aubin-Horth N."/>
        </authorList>
    </citation>
    <scope>NUCLEOTIDE SEQUENCE</scope>
</reference>
<evidence type="ECO:0000256" key="1">
    <source>
        <dbReference type="SAM" id="MobiDB-lite"/>
    </source>
</evidence>
<gene>
    <name evidence="2" type="ORF">TR144645</name>
</gene>
<protein>
    <submittedName>
        <fullName evidence="2">Uncharacterized protein</fullName>
    </submittedName>
</protein>
<name>A0A0X3NWI3_SCHSO</name>
<dbReference type="AlphaFoldDB" id="A0A0X3NWI3"/>
<dbReference type="EMBL" id="GEEE01021318">
    <property type="protein sequence ID" value="JAP41907.1"/>
    <property type="molecule type" value="Transcribed_RNA"/>
</dbReference>
<feature type="non-terminal residue" evidence="2">
    <location>
        <position position="1"/>
    </location>
</feature>